<dbReference type="Proteomes" id="UP000822688">
    <property type="component" value="Chromosome V"/>
</dbReference>
<reference evidence="1" key="1">
    <citation type="submission" date="2020-06" db="EMBL/GenBank/DDBJ databases">
        <title>WGS assembly of Ceratodon purpureus strain R40.</title>
        <authorList>
            <person name="Carey S.B."/>
            <person name="Jenkins J."/>
            <person name="Shu S."/>
            <person name="Lovell J.T."/>
            <person name="Sreedasyam A."/>
            <person name="Maumus F."/>
            <person name="Tiley G.P."/>
            <person name="Fernandez-Pozo N."/>
            <person name="Barry K."/>
            <person name="Chen C."/>
            <person name="Wang M."/>
            <person name="Lipzen A."/>
            <person name="Daum C."/>
            <person name="Saski C.A."/>
            <person name="Payton A.C."/>
            <person name="Mcbreen J.C."/>
            <person name="Conrad R.E."/>
            <person name="Kollar L.M."/>
            <person name="Olsson S."/>
            <person name="Huttunen S."/>
            <person name="Landis J.B."/>
            <person name="Wickett N.J."/>
            <person name="Johnson M.G."/>
            <person name="Rensing S.A."/>
            <person name="Grimwood J."/>
            <person name="Schmutz J."/>
            <person name="Mcdaniel S.F."/>
        </authorList>
    </citation>
    <scope>NUCLEOTIDE SEQUENCE</scope>
    <source>
        <strain evidence="1">R40</strain>
    </source>
</reference>
<sequence length="59" mass="6657">MLLITTGLSHKTSNFSRDRRAILDIHNRARLHMSGCDNQIEDGGTCYKLTVCVMHRGVL</sequence>
<accession>A0A8T0HLP2</accession>
<dbReference type="AlphaFoldDB" id="A0A8T0HLP2"/>
<gene>
    <name evidence="1" type="ORF">KC19_VG038700</name>
</gene>
<protein>
    <submittedName>
        <fullName evidence="1">Uncharacterized protein</fullName>
    </submittedName>
</protein>
<proteinExistence type="predicted"/>
<evidence type="ECO:0000313" key="1">
    <source>
        <dbReference type="EMBL" id="KAG0571739.1"/>
    </source>
</evidence>
<name>A0A8T0HLP2_CERPU</name>
<evidence type="ECO:0000313" key="2">
    <source>
        <dbReference type="Proteomes" id="UP000822688"/>
    </source>
</evidence>
<dbReference type="EMBL" id="CM026426">
    <property type="protein sequence ID" value="KAG0571739.1"/>
    <property type="molecule type" value="Genomic_DNA"/>
</dbReference>
<organism evidence="1 2">
    <name type="scientific">Ceratodon purpureus</name>
    <name type="common">Fire moss</name>
    <name type="synonym">Dicranum purpureum</name>
    <dbReference type="NCBI Taxonomy" id="3225"/>
    <lineage>
        <taxon>Eukaryota</taxon>
        <taxon>Viridiplantae</taxon>
        <taxon>Streptophyta</taxon>
        <taxon>Embryophyta</taxon>
        <taxon>Bryophyta</taxon>
        <taxon>Bryophytina</taxon>
        <taxon>Bryopsida</taxon>
        <taxon>Dicranidae</taxon>
        <taxon>Pseudoditrichales</taxon>
        <taxon>Ditrichaceae</taxon>
        <taxon>Ceratodon</taxon>
    </lineage>
</organism>
<comment type="caution">
    <text evidence="1">The sequence shown here is derived from an EMBL/GenBank/DDBJ whole genome shotgun (WGS) entry which is preliminary data.</text>
</comment>
<keyword evidence="2" id="KW-1185">Reference proteome</keyword>